<dbReference type="PANTHER" id="PTHR47829">
    <property type="entry name" value="HYDROLASE, PUTATIVE (AFU_ORTHOLOGUE AFUA_1G12880)-RELATED"/>
    <property type="match status" value="1"/>
</dbReference>
<dbReference type="CDD" id="cd05154">
    <property type="entry name" value="ACAD10_11_N-like"/>
    <property type="match status" value="1"/>
</dbReference>
<dbReference type="AlphaFoldDB" id="A0A6L9W167"/>
<dbReference type="PANTHER" id="PTHR47829:SF1">
    <property type="entry name" value="HAD FAMILY PHOSPHATASE"/>
    <property type="match status" value="1"/>
</dbReference>
<organism evidence="2 3">
    <name type="scientific">Blastococcus saxobsidens</name>
    <dbReference type="NCBI Taxonomy" id="138336"/>
    <lineage>
        <taxon>Bacteria</taxon>
        <taxon>Bacillati</taxon>
        <taxon>Actinomycetota</taxon>
        <taxon>Actinomycetes</taxon>
        <taxon>Geodermatophilales</taxon>
        <taxon>Geodermatophilaceae</taxon>
        <taxon>Blastococcus</taxon>
    </lineage>
</organism>
<dbReference type="InterPro" id="IPR052898">
    <property type="entry name" value="ACAD10-like"/>
</dbReference>
<dbReference type="InterPro" id="IPR041726">
    <property type="entry name" value="ACAD10_11_N"/>
</dbReference>
<proteinExistence type="predicted"/>
<dbReference type="Gene3D" id="3.90.1200.10">
    <property type="match status" value="1"/>
</dbReference>
<feature type="domain" description="Aminoglycoside phosphotransferase" evidence="1">
    <location>
        <begin position="28"/>
        <end position="261"/>
    </location>
</feature>
<gene>
    <name evidence="2" type="ORF">GCU60_05505</name>
</gene>
<evidence type="ECO:0000313" key="2">
    <source>
        <dbReference type="EMBL" id="NEK85220.1"/>
    </source>
</evidence>
<dbReference type="RefSeq" id="WP_163203018.1">
    <property type="nucleotide sequence ID" value="NZ_JAAGWG010000007.1"/>
</dbReference>
<dbReference type="GO" id="GO:0016740">
    <property type="term" value="F:transferase activity"/>
    <property type="evidence" value="ECO:0007669"/>
    <property type="project" value="UniProtKB-KW"/>
</dbReference>
<comment type="caution">
    <text evidence="2">The sequence shown here is derived from an EMBL/GenBank/DDBJ whole genome shotgun (WGS) entry which is preliminary data.</text>
</comment>
<dbReference type="InterPro" id="IPR011009">
    <property type="entry name" value="Kinase-like_dom_sf"/>
</dbReference>
<dbReference type="SUPFAM" id="SSF56112">
    <property type="entry name" value="Protein kinase-like (PK-like)"/>
    <property type="match status" value="1"/>
</dbReference>
<dbReference type="Proteomes" id="UP000479241">
    <property type="component" value="Unassembled WGS sequence"/>
</dbReference>
<dbReference type="Pfam" id="PF01636">
    <property type="entry name" value="APH"/>
    <property type="match status" value="1"/>
</dbReference>
<evidence type="ECO:0000313" key="3">
    <source>
        <dbReference type="Proteomes" id="UP000479241"/>
    </source>
</evidence>
<protein>
    <submittedName>
        <fullName evidence="2">Phosphotransferase family protein</fullName>
    </submittedName>
</protein>
<name>A0A6L9W167_9ACTN</name>
<evidence type="ECO:0000259" key="1">
    <source>
        <dbReference type="Pfam" id="PF01636"/>
    </source>
</evidence>
<dbReference type="EMBL" id="JAAGWG010000007">
    <property type="protein sequence ID" value="NEK85220.1"/>
    <property type="molecule type" value="Genomic_DNA"/>
</dbReference>
<dbReference type="Gene3D" id="3.30.200.20">
    <property type="entry name" value="Phosphorylase Kinase, domain 1"/>
    <property type="match status" value="1"/>
</dbReference>
<dbReference type="InterPro" id="IPR002575">
    <property type="entry name" value="Aminoglycoside_PTrfase"/>
</dbReference>
<accession>A0A6L9W167</accession>
<reference evidence="2 3" key="1">
    <citation type="submission" date="2019-12" db="EMBL/GenBank/DDBJ databases">
        <title>the WGS of Blastococcus saxobsidens 67B17.</title>
        <authorList>
            <person name="Jiang Z."/>
        </authorList>
    </citation>
    <scope>NUCLEOTIDE SEQUENCE [LARGE SCALE GENOMIC DNA]</scope>
    <source>
        <strain evidence="2 3">67B17</strain>
    </source>
</reference>
<keyword evidence="2" id="KW-0808">Transferase</keyword>
<sequence length="335" mass="35455">MHDVVDPAPVLAEFLERAGVPLSGPLHVALISGGRSNLTYGVTDGASRWVVRRPPVSGLTPSAHDMVREWRVTSALQGTAVPVPRAVALCEDPSVLGAPFTVVEHVDGLVVRDRADLSALSDDDVRAVVHSLVRTLADLHAVDPGSVGLASFGRPHGFLGRQVELWLAQWQRVGTQDLPGVAELHRRLSQRLPASDRAAIVHGDYRIDNTILDAGQPAVVRAVIDWELSTLGDPFTDVALMCVYRHPSFDLVLGQEAAWASPRMPSADDLAEAYARASGQDLPDWPFYLGLAYLKLAVISEGIAFRAQQGSDAGGGSSAAGATPALVEAGLAALG</sequence>